<comment type="caution">
    <text evidence="2">The sequence shown here is derived from an EMBL/GenBank/DDBJ whole genome shotgun (WGS) entry which is preliminary data.</text>
</comment>
<evidence type="ECO:0000313" key="3">
    <source>
        <dbReference type="Proteomes" id="UP000771736"/>
    </source>
</evidence>
<dbReference type="Pfam" id="PF01381">
    <property type="entry name" value="HTH_3"/>
    <property type="match status" value="1"/>
</dbReference>
<evidence type="ECO:0000259" key="1">
    <source>
        <dbReference type="PROSITE" id="PS50943"/>
    </source>
</evidence>
<gene>
    <name evidence="2" type="ORF">HXN26_00760</name>
</gene>
<reference evidence="2" key="1">
    <citation type="submission" date="2020-04" db="EMBL/GenBank/DDBJ databases">
        <title>Deep metagenomics examines the oral microbiome during advanced dental caries in children, revealing novel taxa and co-occurrences with host molecules.</title>
        <authorList>
            <person name="Baker J.L."/>
            <person name="Morton J.T."/>
            <person name="Dinis M."/>
            <person name="Alvarez R."/>
            <person name="Tran N.C."/>
            <person name="Knight R."/>
            <person name="Edlund A."/>
        </authorList>
    </citation>
    <scope>NUCLEOTIDE SEQUENCE</scope>
    <source>
        <strain evidence="2">JCVI_44_bin.5</strain>
    </source>
</reference>
<evidence type="ECO:0000313" key="2">
    <source>
        <dbReference type="EMBL" id="MBF1383379.1"/>
    </source>
</evidence>
<dbReference type="EMBL" id="JABZSJ010000001">
    <property type="protein sequence ID" value="MBF1383379.1"/>
    <property type="molecule type" value="Genomic_DNA"/>
</dbReference>
<proteinExistence type="predicted"/>
<feature type="domain" description="HTH cro/C1-type" evidence="1">
    <location>
        <begin position="10"/>
        <end position="64"/>
    </location>
</feature>
<name>A0A930MVU0_9BACT</name>
<dbReference type="InterPro" id="IPR017507">
    <property type="entry name" value="Tscrpt_reg_HipB-like"/>
</dbReference>
<dbReference type="SMART" id="SM00530">
    <property type="entry name" value="HTH_XRE"/>
    <property type="match status" value="1"/>
</dbReference>
<dbReference type="AlphaFoldDB" id="A0A930MVU0"/>
<dbReference type="Proteomes" id="UP000771736">
    <property type="component" value="Unassembled WGS sequence"/>
</dbReference>
<protein>
    <submittedName>
        <fullName evidence="2">Helix-turn-helix transcriptional regulator</fullName>
    </submittedName>
</protein>
<dbReference type="NCBIfam" id="TIGR03070">
    <property type="entry name" value="couple_hipB"/>
    <property type="match status" value="1"/>
</dbReference>
<dbReference type="InterPro" id="IPR010982">
    <property type="entry name" value="Lambda_DNA-bd_dom_sf"/>
</dbReference>
<dbReference type="PROSITE" id="PS50943">
    <property type="entry name" value="HTH_CROC1"/>
    <property type="match status" value="1"/>
</dbReference>
<dbReference type="Gene3D" id="1.10.260.40">
    <property type="entry name" value="lambda repressor-like DNA-binding domains"/>
    <property type="match status" value="1"/>
</dbReference>
<sequence length="77" mass="9051">MEVSKLSSTIKQLRKEYHLTQEELAFKSGVGLRFVREMEQGKPTLRMDKVNQVLELFNMELGPIRITKEQKIKTEEL</sequence>
<dbReference type="RefSeq" id="WP_024999804.1">
    <property type="nucleotide sequence ID" value="NZ_CAJPLR010000092.1"/>
</dbReference>
<dbReference type="GO" id="GO:0003677">
    <property type="term" value="F:DNA binding"/>
    <property type="evidence" value="ECO:0007669"/>
    <property type="project" value="InterPro"/>
</dbReference>
<dbReference type="CDD" id="cd00093">
    <property type="entry name" value="HTH_XRE"/>
    <property type="match status" value="1"/>
</dbReference>
<accession>A0A930MVU0</accession>
<organism evidence="2 3">
    <name type="scientific">Prevotella aurantiaca</name>
    <dbReference type="NCBI Taxonomy" id="596085"/>
    <lineage>
        <taxon>Bacteria</taxon>
        <taxon>Pseudomonadati</taxon>
        <taxon>Bacteroidota</taxon>
        <taxon>Bacteroidia</taxon>
        <taxon>Bacteroidales</taxon>
        <taxon>Prevotellaceae</taxon>
        <taxon>Prevotella</taxon>
    </lineage>
</organism>
<dbReference type="InterPro" id="IPR001387">
    <property type="entry name" value="Cro/C1-type_HTH"/>
</dbReference>
<dbReference type="SUPFAM" id="SSF47413">
    <property type="entry name" value="lambda repressor-like DNA-binding domains"/>
    <property type="match status" value="1"/>
</dbReference>